<evidence type="ECO:0000313" key="1">
    <source>
        <dbReference type="EMBL" id="MBI5130973.1"/>
    </source>
</evidence>
<organism evidence="1 2">
    <name type="scientific">Rhodopseudomonas palustris</name>
    <dbReference type="NCBI Taxonomy" id="1076"/>
    <lineage>
        <taxon>Bacteria</taxon>
        <taxon>Pseudomonadati</taxon>
        <taxon>Pseudomonadota</taxon>
        <taxon>Alphaproteobacteria</taxon>
        <taxon>Hyphomicrobiales</taxon>
        <taxon>Nitrobacteraceae</taxon>
        <taxon>Rhodopseudomonas</taxon>
    </lineage>
</organism>
<dbReference type="Pfam" id="PF11455">
    <property type="entry name" value="MazE-like"/>
    <property type="match status" value="1"/>
</dbReference>
<proteinExistence type="predicted"/>
<dbReference type="Proteomes" id="UP000782519">
    <property type="component" value="Unassembled WGS sequence"/>
</dbReference>
<name>A0A933W365_RHOPL</name>
<reference evidence="1" key="1">
    <citation type="submission" date="2020-07" db="EMBL/GenBank/DDBJ databases">
        <title>Huge and variable diversity of episymbiotic CPR bacteria and DPANN archaea in groundwater ecosystems.</title>
        <authorList>
            <person name="He C.Y."/>
            <person name="Keren R."/>
            <person name="Whittaker M."/>
            <person name="Farag I.F."/>
            <person name="Doudna J."/>
            <person name="Cate J.H.D."/>
            <person name="Banfield J.F."/>
        </authorList>
    </citation>
    <scope>NUCLEOTIDE SEQUENCE</scope>
    <source>
        <strain evidence="1">NC_groundwater_1818_Pr3_B-0.1um_66_35</strain>
    </source>
</reference>
<dbReference type="EMBL" id="JACRJB010000048">
    <property type="protein sequence ID" value="MBI5130973.1"/>
    <property type="molecule type" value="Genomic_DNA"/>
</dbReference>
<comment type="caution">
    <text evidence="1">The sequence shown here is derived from an EMBL/GenBank/DDBJ whole genome shotgun (WGS) entry which is preliminary data.</text>
</comment>
<dbReference type="InterPro" id="IPR021558">
    <property type="entry name" value="MazE-like"/>
</dbReference>
<protein>
    <submittedName>
        <fullName evidence="1">DUF3018 family protein</fullName>
    </submittedName>
</protein>
<accession>A0A933W365</accession>
<sequence length="87" mass="10049">MPTDPDKPTSQTACDPLASLRERLRTQGLRPIVRSAPDMRDPQFLANLRREAAMMARHPENDAIDNWIEANRDLEGWVWDDDFDESL</sequence>
<gene>
    <name evidence="1" type="ORF">HZA66_16150</name>
</gene>
<dbReference type="AlphaFoldDB" id="A0A933W365"/>
<evidence type="ECO:0000313" key="2">
    <source>
        <dbReference type="Proteomes" id="UP000782519"/>
    </source>
</evidence>